<evidence type="ECO:0000313" key="2">
    <source>
        <dbReference type="EMBL" id="RXH56564.1"/>
    </source>
</evidence>
<protein>
    <recommendedName>
        <fullName evidence="4">DUF885 domain-containing protein</fullName>
    </recommendedName>
</protein>
<proteinExistence type="predicted"/>
<organism evidence="2 3">
    <name type="scientific">Granulicella sibirica</name>
    <dbReference type="NCBI Taxonomy" id="2479048"/>
    <lineage>
        <taxon>Bacteria</taxon>
        <taxon>Pseudomonadati</taxon>
        <taxon>Acidobacteriota</taxon>
        <taxon>Terriglobia</taxon>
        <taxon>Terriglobales</taxon>
        <taxon>Acidobacteriaceae</taxon>
        <taxon>Granulicella</taxon>
    </lineage>
</organism>
<evidence type="ECO:0008006" key="4">
    <source>
        <dbReference type="Google" id="ProtNLM"/>
    </source>
</evidence>
<reference evidence="3" key="2">
    <citation type="submission" date="2019-02" db="EMBL/GenBank/DDBJ databases">
        <title>Granulicella sibirica sp. nov., a psychrotolerant acidobacterium isolated from an organic soil layer in forested tundra, West Siberia.</title>
        <authorList>
            <person name="Oshkin I.Y."/>
            <person name="Kulichevskaya I.S."/>
            <person name="Rijpstra W.I.C."/>
            <person name="Sinninghe Damste J.S."/>
            <person name="Rakitin A.L."/>
            <person name="Ravin N.V."/>
            <person name="Dedysh S.N."/>
        </authorList>
    </citation>
    <scope>NUCLEOTIDE SEQUENCE [LARGE SCALE GENOMIC DNA]</scope>
    <source>
        <strain evidence="3">AF10</strain>
    </source>
</reference>
<name>A0A4V1L5Q3_9BACT</name>
<reference evidence="2 3" key="1">
    <citation type="submission" date="2018-11" db="EMBL/GenBank/DDBJ databases">
        <authorList>
            <person name="Mardanov A.V."/>
            <person name="Ravin N.V."/>
            <person name="Dedysh S.N."/>
        </authorList>
    </citation>
    <scope>NUCLEOTIDE SEQUENCE [LARGE SCALE GENOMIC DNA]</scope>
    <source>
        <strain evidence="2 3">AF10</strain>
    </source>
</reference>
<evidence type="ECO:0000256" key="1">
    <source>
        <dbReference type="SAM" id="SignalP"/>
    </source>
</evidence>
<gene>
    <name evidence="2" type="ORF">GRAN_3421</name>
</gene>
<keyword evidence="1" id="KW-0732">Signal</keyword>
<dbReference type="Proteomes" id="UP000289437">
    <property type="component" value="Unassembled WGS sequence"/>
</dbReference>
<comment type="caution">
    <text evidence="2">The sequence shown here is derived from an EMBL/GenBank/DDBJ whole genome shotgun (WGS) entry which is preliminary data.</text>
</comment>
<dbReference type="AlphaFoldDB" id="A0A4V1L5Q3"/>
<feature type="chain" id="PRO_5020794486" description="DUF885 domain-containing protein" evidence="1">
    <location>
        <begin position="33"/>
        <end position="611"/>
    </location>
</feature>
<accession>A0A4V1L5Q3</accession>
<dbReference type="PANTHER" id="PTHR33361">
    <property type="entry name" value="GLR0591 PROTEIN"/>
    <property type="match status" value="1"/>
</dbReference>
<evidence type="ECO:0000313" key="3">
    <source>
        <dbReference type="Proteomes" id="UP000289437"/>
    </source>
</evidence>
<dbReference type="EMBL" id="RDSM01000002">
    <property type="protein sequence ID" value="RXH56564.1"/>
    <property type="molecule type" value="Genomic_DNA"/>
</dbReference>
<feature type="signal peptide" evidence="1">
    <location>
        <begin position="1"/>
        <end position="32"/>
    </location>
</feature>
<keyword evidence="3" id="KW-1185">Reference proteome</keyword>
<dbReference type="PANTHER" id="PTHR33361:SF16">
    <property type="entry name" value="DUF885 DOMAIN-CONTAINING PROTEIN"/>
    <property type="match status" value="1"/>
</dbReference>
<dbReference type="InterPro" id="IPR010281">
    <property type="entry name" value="DUF885"/>
</dbReference>
<dbReference type="Pfam" id="PF05960">
    <property type="entry name" value="DUF885"/>
    <property type="match status" value="1"/>
</dbReference>
<dbReference type="RefSeq" id="WP_241654710.1">
    <property type="nucleotide sequence ID" value="NZ_RDSM01000002.1"/>
</dbReference>
<sequence>MITSGTSSIAARLARHTALALCAITLTGLAPAQPPAPAAAASPAARAAALDRIFSDYWQERMKHEPEFASTLGDKRYNDQLSDLSPAAVNASLQRGQVFIQRISEIDTAGLPEQTRLSAELLLRTLIDDQEGARFKEWEMPLDQFGGYHLQLPMLVAQLPFDTVKDYDDYITRLKKVPAQFSQLMTDLQLGVDEGRVPPKYIIEKVAVQIQSIAGQTAEASPFSGPLKKFPAAIGPEDRKRISADLLDAVSTSVLPSYQRLGKFVAAAYLPAGRKDPGVWALPDGDAYYAFRIRQSTTMQKNAEQIHQIGLDEVKRDETEMLAIAKKLGFADLKSFGAALKANPKEHPTSGEALLATYRAYLGAMQVKLPDLFGRLPKAPLEVVRVPEYAEKDQAPAYYEQGTPDGKRPGRININLYHATDRSLASVEAIAYHEGIPGHHLQISLAQEMTGVPEFRKQSYYTAYTEGWGLYSERLGKEIGFYQDPYSDYGRLEADIWRAIRLVVDTGVHSKHWTRQQMVDFFHDHSSIDETSVQSEVDRYVVMPGQALGYKMGQLKILEVRAKAEKALGPKFRIQDFHDVVLGDGALPMDTLEQVVDAWIARGGGPRNPAS</sequence>